<name>A0ACC1XHA8_MELAZ</name>
<reference evidence="1 2" key="1">
    <citation type="journal article" date="2023" name="Science">
        <title>Complex scaffold remodeling in plant triterpene biosynthesis.</title>
        <authorList>
            <person name="De La Pena R."/>
            <person name="Hodgson H."/>
            <person name="Liu J.C."/>
            <person name="Stephenson M.J."/>
            <person name="Martin A.C."/>
            <person name="Owen C."/>
            <person name="Harkess A."/>
            <person name="Leebens-Mack J."/>
            <person name="Jimenez L.E."/>
            <person name="Osbourn A."/>
            <person name="Sattely E.S."/>
        </authorList>
    </citation>
    <scope>NUCLEOTIDE SEQUENCE [LARGE SCALE GENOMIC DNA]</scope>
    <source>
        <strain evidence="2">cv. JPN11</strain>
        <tissue evidence="1">Leaf</tissue>
    </source>
</reference>
<comment type="caution">
    <text evidence="1">The sequence shown here is derived from an EMBL/GenBank/DDBJ whole genome shotgun (WGS) entry which is preliminary data.</text>
</comment>
<keyword evidence="2" id="KW-1185">Reference proteome</keyword>
<proteinExistence type="predicted"/>
<sequence length="286" mass="33018">MEEYDSLQSIRELDLCRHRKTGELVMVNQFYNNGASEGYFSSSFIDKQISEIQKLDHPNVAGLKHVWRRGPCYFLAYEYLQYTLSTLIKNRQDLVKDDQSFRKNILKQMLQAVKYFHEQGVIHQELRPEYVLVDLDSNTVKLAYIGETFRGDKGPYELGSLSYKAPEYVFGPGNFSTPFTVWSVGCSFVEMITGKPLFDCNDPLLLGGRILRFLCQSNSEGQTKSSTSNKPGDWRANLQFKNLTEEFPGLEPAEVDLLSKMLRFHPDERITIEDALEHEYFNDFQA</sequence>
<evidence type="ECO:0000313" key="2">
    <source>
        <dbReference type="Proteomes" id="UP001164539"/>
    </source>
</evidence>
<accession>A0ACC1XHA8</accession>
<gene>
    <name evidence="1" type="ORF">OWV82_016025</name>
</gene>
<organism evidence="1 2">
    <name type="scientific">Melia azedarach</name>
    <name type="common">Chinaberry tree</name>
    <dbReference type="NCBI Taxonomy" id="155640"/>
    <lineage>
        <taxon>Eukaryota</taxon>
        <taxon>Viridiplantae</taxon>
        <taxon>Streptophyta</taxon>
        <taxon>Embryophyta</taxon>
        <taxon>Tracheophyta</taxon>
        <taxon>Spermatophyta</taxon>
        <taxon>Magnoliopsida</taxon>
        <taxon>eudicotyledons</taxon>
        <taxon>Gunneridae</taxon>
        <taxon>Pentapetalae</taxon>
        <taxon>rosids</taxon>
        <taxon>malvids</taxon>
        <taxon>Sapindales</taxon>
        <taxon>Meliaceae</taxon>
        <taxon>Melia</taxon>
    </lineage>
</organism>
<dbReference type="EMBL" id="CM051402">
    <property type="protein sequence ID" value="KAJ4709755.1"/>
    <property type="molecule type" value="Genomic_DNA"/>
</dbReference>
<keyword evidence="1" id="KW-0418">Kinase</keyword>
<keyword evidence="1" id="KW-0808">Transferase</keyword>
<protein>
    <submittedName>
        <fullName evidence="1">Protein kinase</fullName>
    </submittedName>
</protein>
<evidence type="ECO:0000313" key="1">
    <source>
        <dbReference type="EMBL" id="KAJ4709755.1"/>
    </source>
</evidence>
<dbReference type="Proteomes" id="UP001164539">
    <property type="component" value="Chromosome 9"/>
</dbReference>